<accession>A0AAE1AQZ8</accession>
<protein>
    <submittedName>
        <fullName evidence="1">Uncharacterized protein</fullName>
    </submittedName>
</protein>
<sequence>MIGSPHFNEVVMVSIAGPSNRRISLRRCSFMRADLFILFIHIRWRHGPSRSARTATSLLCVIISPDWTWTPSRGQHDFKYKQNTTT</sequence>
<reference evidence="1" key="1">
    <citation type="journal article" date="2023" name="G3 (Bethesda)">
        <title>A reference genome for the long-term kleptoplast-retaining sea slug Elysia crispata morphotype clarki.</title>
        <authorList>
            <person name="Eastman K.E."/>
            <person name="Pendleton A.L."/>
            <person name="Shaikh M.A."/>
            <person name="Suttiyut T."/>
            <person name="Ogas R."/>
            <person name="Tomko P."/>
            <person name="Gavelis G."/>
            <person name="Widhalm J.R."/>
            <person name="Wisecaver J.H."/>
        </authorList>
    </citation>
    <scope>NUCLEOTIDE SEQUENCE</scope>
    <source>
        <strain evidence="1">ECLA1</strain>
    </source>
</reference>
<dbReference type="Proteomes" id="UP001283361">
    <property type="component" value="Unassembled WGS sequence"/>
</dbReference>
<organism evidence="1 2">
    <name type="scientific">Elysia crispata</name>
    <name type="common">lettuce slug</name>
    <dbReference type="NCBI Taxonomy" id="231223"/>
    <lineage>
        <taxon>Eukaryota</taxon>
        <taxon>Metazoa</taxon>
        <taxon>Spiralia</taxon>
        <taxon>Lophotrochozoa</taxon>
        <taxon>Mollusca</taxon>
        <taxon>Gastropoda</taxon>
        <taxon>Heterobranchia</taxon>
        <taxon>Euthyneura</taxon>
        <taxon>Panpulmonata</taxon>
        <taxon>Sacoglossa</taxon>
        <taxon>Placobranchoidea</taxon>
        <taxon>Plakobranchidae</taxon>
        <taxon>Elysia</taxon>
    </lineage>
</organism>
<dbReference type="EMBL" id="JAWDGP010001379">
    <property type="protein sequence ID" value="KAK3792338.1"/>
    <property type="molecule type" value="Genomic_DNA"/>
</dbReference>
<proteinExistence type="predicted"/>
<keyword evidence="2" id="KW-1185">Reference proteome</keyword>
<comment type="caution">
    <text evidence="1">The sequence shown here is derived from an EMBL/GenBank/DDBJ whole genome shotgun (WGS) entry which is preliminary data.</text>
</comment>
<name>A0AAE1AQZ8_9GAST</name>
<gene>
    <name evidence="1" type="ORF">RRG08_046647</name>
</gene>
<dbReference type="AlphaFoldDB" id="A0AAE1AQZ8"/>
<evidence type="ECO:0000313" key="1">
    <source>
        <dbReference type="EMBL" id="KAK3792338.1"/>
    </source>
</evidence>
<evidence type="ECO:0000313" key="2">
    <source>
        <dbReference type="Proteomes" id="UP001283361"/>
    </source>
</evidence>